<dbReference type="PROSITE" id="PS00018">
    <property type="entry name" value="EF_HAND_1"/>
    <property type="match status" value="1"/>
</dbReference>
<evidence type="ECO:0000313" key="2">
    <source>
        <dbReference type="EMBL" id="CAD8080996.1"/>
    </source>
</evidence>
<proteinExistence type="predicted"/>
<evidence type="ECO:0000259" key="1">
    <source>
        <dbReference type="PROSITE" id="PS50222"/>
    </source>
</evidence>
<protein>
    <recommendedName>
        <fullName evidence="1">EF-hand domain-containing protein</fullName>
    </recommendedName>
</protein>
<gene>
    <name evidence="2" type="ORF">PSON_ATCC_30995.1.T0410174</name>
</gene>
<accession>A0A8S1MUJ8</accession>
<dbReference type="PROSITE" id="PS50222">
    <property type="entry name" value="EF_HAND_2"/>
    <property type="match status" value="1"/>
</dbReference>
<comment type="caution">
    <text evidence="2">The sequence shown here is derived from an EMBL/GenBank/DDBJ whole genome shotgun (WGS) entry which is preliminary data.</text>
</comment>
<dbReference type="GO" id="GO:0005509">
    <property type="term" value="F:calcium ion binding"/>
    <property type="evidence" value="ECO:0007669"/>
    <property type="project" value="InterPro"/>
</dbReference>
<dbReference type="InterPro" id="IPR018247">
    <property type="entry name" value="EF_Hand_1_Ca_BS"/>
</dbReference>
<dbReference type="InterPro" id="IPR002048">
    <property type="entry name" value="EF_hand_dom"/>
</dbReference>
<dbReference type="Proteomes" id="UP000692954">
    <property type="component" value="Unassembled WGS sequence"/>
</dbReference>
<dbReference type="EMBL" id="CAJJDN010000041">
    <property type="protein sequence ID" value="CAD8080996.1"/>
    <property type="molecule type" value="Genomic_DNA"/>
</dbReference>
<organism evidence="2 3">
    <name type="scientific">Paramecium sonneborni</name>
    <dbReference type="NCBI Taxonomy" id="65129"/>
    <lineage>
        <taxon>Eukaryota</taxon>
        <taxon>Sar</taxon>
        <taxon>Alveolata</taxon>
        <taxon>Ciliophora</taxon>
        <taxon>Intramacronucleata</taxon>
        <taxon>Oligohymenophorea</taxon>
        <taxon>Peniculida</taxon>
        <taxon>Parameciidae</taxon>
        <taxon>Paramecium</taxon>
    </lineage>
</organism>
<keyword evidence="3" id="KW-1185">Reference proteome</keyword>
<dbReference type="OrthoDB" id="288288at2759"/>
<name>A0A8S1MUJ8_9CILI</name>
<sequence length="593" mass="69382">MTTKNINQLKLNALTQPSYQNIRVSRNAARQQLTYIGYSPKLKGKSPNCSQSYIPSQLIQIGSSPKEKLSSLVNISQSDRIGYSFKIPTLRIKSKCFRKKHSTTRLGMSSYDINLQTNLQSIFVFKGSIQDMSQFKVILMQRSELQTKQYQQDIYQTRQNLLSKMQLGLNVPKIFNQLSLGNYEIIQFTEEIPLNCNTLILSNTVNKDFWTIILNYHNLQFTLEKFVKLLTIVNKINDINDLQKFIFDKDIFYTYMEIKDIIPDESLLTMKRNSDAMKEYYKSIHVYDHQKQKLIDESAYQLYSERIINLPEIEKETIRDFTIASTHPKPIEFQKILEKEGYYNPSKKRSSSRYLKLPNFKTQYSEILKQQTIKQKNQNQYTNIPDHIARKLPHMTNYNLPLLMQETGFDRQEIYEVYSRYKALLSYECQQIPGLTKQMIPNGISREAFNAGLEELSMAPPGVVDQIFKFFAKQNTLTFEGFLKAINLIKAKRNDNKIELILKLIDENENGSLSYDEIKNRCIFMMEEMLKDSKGELSVPNMVEYVTRSIFDAVKMNYDQEIPIERIRKLIESKTHEAQVLIMMCCGDVDYLK</sequence>
<feature type="domain" description="EF-hand" evidence="1">
    <location>
        <begin position="493"/>
        <end position="528"/>
    </location>
</feature>
<reference evidence="2" key="1">
    <citation type="submission" date="2021-01" db="EMBL/GenBank/DDBJ databases">
        <authorList>
            <consortium name="Genoscope - CEA"/>
            <person name="William W."/>
        </authorList>
    </citation>
    <scope>NUCLEOTIDE SEQUENCE</scope>
</reference>
<dbReference type="AlphaFoldDB" id="A0A8S1MUJ8"/>
<evidence type="ECO:0000313" key="3">
    <source>
        <dbReference type="Proteomes" id="UP000692954"/>
    </source>
</evidence>